<evidence type="ECO:0000313" key="12">
    <source>
        <dbReference type="EnsemblPlants" id="Ma04_p26530.1"/>
    </source>
</evidence>
<keyword evidence="13" id="KW-1185">Reference proteome</keyword>
<dbReference type="InterPro" id="IPR013210">
    <property type="entry name" value="LRR_N_plant-typ"/>
</dbReference>
<evidence type="ECO:0000256" key="10">
    <source>
        <dbReference type="SAM" id="SignalP"/>
    </source>
</evidence>
<evidence type="ECO:0000259" key="11">
    <source>
        <dbReference type="Pfam" id="PF08263"/>
    </source>
</evidence>
<name>A0A804IU64_MUSAM</name>
<dbReference type="PANTHER" id="PTHR48059:SF30">
    <property type="entry name" value="OS06G0587000 PROTEIN"/>
    <property type="match status" value="1"/>
</dbReference>
<dbReference type="OMA" id="THAVTCC"/>
<dbReference type="EnsemblPlants" id="Ma04_t26530.1">
    <property type="protein sequence ID" value="Ma04_p26530.1"/>
    <property type="gene ID" value="Ma04_g26530"/>
</dbReference>
<dbReference type="Pfam" id="PF13855">
    <property type="entry name" value="LRR_8"/>
    <property type="match status" value="1"/>
</dbReference>
<evidence type="ECO:0000313" key="13">
    <source>
        <dbReference type="Proteomes" id="UP000012960"/>
    </source>
</evidence>
<dbReference type="Pfam" id="PF08263">
    <property type="entry name" value="LRRNT_2"/>
    <property type="match status" value="1"/>
</dbReference>
<evidence type="ECO:0000256" key="2">
    <source>
        <dbReference type="ARBA" id="ARBA00022614"/>
    </source>
</evidence>
<dbReference type="InterPro" id="IPR003591">
    <property type="entry name" value="Leu-rich_rpt_typical-subtyp"/>
</dbReference>
<evidence type="ECO:0000256" key="4">
    <source>
        <dbReference type="ARBA" id="ARBA00022729"/>
    </source>
</evidence>
<keyword evidence="6" id="KW-1133">Transmembrane helix</keyword>
<feature type="domain" description="Leucine-rich repeat-containing N-terminal plant-type" evidence="11">
    <location>
        <begin position="27"/>
        <end position="68"/>
    </location>
</feature>
<dbReference type="InterPro" id="IPR051848">
    <property type="entry name" value="PGIP"/>
</dbReference>
<protein>
    <recommendedName>
        <fullName evidence="11">Leucine-rich repeat-containing N-terminal plant-type domain-containing protein</fullName>
    </recommendedName>
</protein>
<dbReference type="PANTHER" id="PTHR48059">
    <property type="entry name" value="POLYGALACTURONASE INHIBITOR 1"/>
    <property type="match status" value="1"/>
</dbReference>
<feature type="signal peptide" evidence="10">
    <location>
        <begin position="1"/>
        <end position="25"/>
    </location>
</feature>
<keyword evidence="4 10" id="KW-0732">Signal</keyword>
<keyword evidence="3" id="KW-0812">Transmembrane</keyword>
<dbReference type="Proteomes" id="UP000012960">
    <property type="component" value="Unplaced"/>
</dbReference>
<feature type="chain" id="PRO_5032696692" description="Leucine-rich repeat-containing N-terminal plant-type domain-containing protein" evidence="10">
    <location>
        <begin position="26"/>
        <end position="179"/>
    </location>
</feature>
<dbReference type="AlphaFoldDB" id="A0A804IU64"/>
<organism evidence="12 13">
    <name type="scientific">Musa acuminata subsp. malaccensis</name>
    <name type="common">Wild banana</name>
    <name type="synonym">Musa malaccensis</name>
    <dbReference type="NCBI Taxonomy" id="214687"/>
    <lineage>
        <taxon>Eukaryota</taxon>
        <taxon>Viridiplantae</taxon>
        <taxon>Streptophyta</taxon>
        <taxon>Embryophyta</taxon>
        <taxon>Tracheophyta</taxon>
        <taxon>Spermatophyta</taxon>
        <taxon>Magnoliopsida</taxon>
        <taxon>Liliopsida</taxon>
        <taxon>Zingiberales</taxon>
        <taxon>Musaceae</taxon>
        <taxon>Musa</taxon>
    </lineage>
</organism>
<evidence type="ECO:0000256" key="8">
    <source>
        <dbReference type="ARBA" id="ARBA00023180"/>
    </source>
</evidence>
<dbReference type="SMART" id="SM00369">
    <property type="entry name" value="LRR_TYP"/>
    <property type="match status" value="2"/>
</dbReference>
<evidence type="ECO:0000256" key="1">
    <source>
        <dbReference type="ARBA" id="ARBA00004196"/>
    </source>
</evidence>
<dbReference type="SUPFAM" id="SSF52058">
    <property type="entry name" value="L domain-like"/>
    <property type="match status" value="1"/>
</dbReference>
<evidence type="ECO:0000256" key="9">
    <source>
        <dbReference type="ARBA" id="ARBA00038043"/>
    </source>
</evidence>
<keyword evidence="7" id="KW-0472">Membrane</keyword>
<evidence type="ECO:0000256" key="5">
    <source>
        <dbReference type="ARBA" id="ARBA00022737"/>
    </source>
</evidence>
<keyword evidence="2" id="KW-0433">Leucine-rich repeat</keyword>
<dbReference type="FunFam" id="3.80.10.10:FF:000041">
    <property type="entry name" value="LRR receptor-like serine/threonine-protein kinase ERECTA"/>
    <property type="match status" value="1"/>
</dbReference>
<dbReference type="InterPro" id="IPR032675">
    <property type="entry name" value="LRR_dom_sf"/>
</dbReference>
<comment type="similarity">
    <text evidence="9">Belongs to the polygalacturonase-inhibiting protein family.</text>
</comment>
<comment type="subcellular location">
    <subcellularLocation>
        <location evidence="1">Cell envelope</location>
    </subcellularLocation>
</comment>
<keyword evidence="8" id="KW-0325">Glycoprotein</keyword>
<keyword evidence="5" id="KW-0677">Repeat</keyword>
<dbReference type="Gene3D" id="3.80.10.10">
    <property type="entry name" value="Ribonuclease Inhibitor"/>
    <property type="match status" value="1"/>
</dbReference>
<dbReference type="Gramene" id="Ma04_t26530.1">
    <property type="protein sequence ID" value="Ma04_p26530.1"/>
    <property type="gene ID" value="Ma04_g26530"/>
</dbReference>
<dbReference type="InterPro" id="IPR001611">
    <property type="entry name" value="Leu-rich_rpt"/>
</dbReference>
<reference evidence="12" key="1">
    <citation type="submission" date="2021-05" db="UniProtKB">
        <authorList>
            <consortium name="EnsemblPlants"/>
        </authorList>
    </citation>
    <scope>IDENTIFICATION</scope>
    <source>
        <strain evidence="12">subsp. malaccensis</strain>
    </source>
</reference>
<evidence type="ECO:0000256" key="7">
    <source>
        <dbReference type="ARBA" id="ARBA00023136"/>
    </source>
</evidence>
<proteinExistence type="inferred from homology"/>
<accession>A0A804IU64</accession>
<evidence type="ECO:0000256" key="6">
    <source>
        <dbReference type="ARBA" id="ARBA00022989"/>
    </source>
</evidence>
<sequence>MDNMQPLCLVFLFLCSTLLLQWSQGCHPHDRSALLTFKAGITADPSGLLRSWDSATDCCSAWDGVACDAATGRVVNVSRPGLFSGPDFISDASIAGSLSPALGDLFSLRLLDLSNLKQLAGPIPPALGRLSRLEHLLLDSNQLTGCIPSAFANLTRLRKLSLGNNRLSGSLPPSMFTSP</sequence>
<dbReference type="InParanoid" id="A0A804IU64"/>
<evidence type="ECO:0000256" key="3">
    <source>
        <dbReference type="ARBA" id="ARBA00022692"/>
    </source>
</evidence>